<dbReference type="InterPro" id="IPR028998">
    <property type="entry name" value="RimP_C"/>
</dbReference>
<feature type="domain" description="Ribosome maturation factor RimP C-terminal" evidence="5">
    <location>
        <begin position="89"/>
        <end position="155"/>
    </location>
</feature>
<dbReference type="GO" id="GO:0006412">
    <property type="term" value="P:translation"/>
    <property type="evidence" value="ECO:0007669"/>
    <property type="project" value="TreeGrafter"/>
</dbReference>
<dbReference type="EMBL" id="WUUQ01000002">
    <property type="protein sequence ID" value="MXQ73860.1"/>
    <property type="molecule type" value="Genomic_DNA"/>
</dbReference>
<organism evidence="6 7">
    <name type="scientific">Copranaerobaculum intestinale</name>
    <dbReference type="NCBI Taxonomy" id="2692629"/>
    <lineage>
        <taxon>Bacteria</taxon>
        <taxon>Bacillati</taxon>
        <taxon>Bacillota</taxon>
        <taxon>Erysipelotrichia</taxon>
        <taxon>Erysipelotrichales</taxon>
        <taxon>Erysipelotrichaceae</taxon>
        <taxon>Copranaerobaculum</taxon>
    </lineage>
</organism>
<comment type="subcellular location">
    <subcellularLocation>
        <location evidence="3">Cytoplasm</location>
    </subcellularLocation>
</comment>
<keyword evidence="2 3" id="KW-0690">Ribosome biogenesis</keyword>
<accession>A0A6N8U7Q1</accession>
<keyword evidence="1 3" id="KW-0963">Cytoplasm</keyword>
<evidence type="ECO:0000256" key="2">
    <source>
        <dbReference type="ARBA" id="ARBA00022517"/>
    </source>
</evidence>
<dbReference type="Pfam" id="PF02576">
    <property type="entry name" value="RimP_N"/>
    <property type="match status" value="1"/>
</dbReference>
<dbReference type="Proteomes" id="UP000434036">
    <property type="component" value="Unassembled WGS sequence"/>
</dbReference>
<dbReference type="SUPFAM" id="SSF74942">
    <property type="entry name" value="YhbC-like, C-terminal domain"/>
    <property type="match status" value="1"/>
</dbReference>
<dbReference type="RefSeq" id="WP_160625264.1">
    <property type="nucleotide sequence ID" value="NZ_WUUQ01000002.1"/>
</dbReference>
<dbReference type="AlphaFoldDB" id="A0A6N8U7Q1"/>
<comment type="function">
    <text evidence="3">Required for maturation of 30S ribosomal subunits.</text>
</comment>
<dbReference type="InterPro" id="IPR036847">
    <property type="entry name" value="RimP_C_sf"/>
</dbReference>
<dbReference type="Gene3D" id="3.30.300.70">
    <property type="entry name" value="RimP-like superfamily, N-terminal"/>
    <property type="match status" value="1"/>
</dbReference>
<dbReference type="InterPro" id="IPR035956">
    <property type="entry name" value="RimP_N_sf"/>
</dbReference>
<dbReference type="HAMAP" id="MF_01077">
    <property type="entry name" value="RimP"/>
    <property type="match status" value="1"/>
</dbReference>
<keyword evidence="7" id="KW-1185">Reference proteome</keyword>
<name>A0A6N8U7Q1_9FIRM</name>
<dbReference type="Pfam" id="PF17384">
    <property type="entry name" value="DUF150_C"/>
    <property type="match status" value="1"/>
</dbReference>
<dbReference type="Gene3D" id="2.30.30.180">
    <property type="entry name" value="Ribosome maturation factor RimP, C-terminal domain"/>
    <property type="match status" value="1"/>
</dbReference>
<sequence>MDQIMVMKPWIEALLAKHDLLLYDLCWKQENNMHILQVSIMRKDGTMDIDSCAEMSQLISALLDEKDVIPGEYYLEVCSPGAERELRSLDEMKRAVGEYVYVKLKDVVAKGIFEVNGTLLEVNDDTITVAYMDKTRKKELQITLNNIALIRLAVKL</sequence>
<evidence type="ECO:0000259" key="4">
    <source>
        <dbReference type="Pfam" id="PF02576"/>
    </source>
</evidence>
<reference evidence="6 7" key="2">
    <citation type="submission" date="2020-01" db="EMBL/GenBank/DDBJ databases">
        <title>Clostridiaceae sp. nov. isolated from the gut of human by culturomics.</title>
        <authorList>
            <person name="Chang Y."/>
        </authorList>
    </citation>
    <scope>NUCLEOTIDE SEQUENCE [LARGE SCALE GENOMIC DNA]</scope>
    <source>
        <strain evidence="6 7">DONG20-135</strain>
    </source>
</reference>
<reference evidence="6 7" key="1">
    <citation type="submission" date="2019-12" db="EMBL/GenBank/DDBJ databases">
        <authorList>
            <person name="Yang R."/>
        </authorList>
    </citation>
    <scope>NUCLEOTIDE SEQUENCE [LARGE SCALE GENOMIC DNA]</scope>
    <source>
        <strain evidence="6 7">DONG20-135</strain>
    </source>
</reference>
<protein>
    <recommendedName>
        <fullName evidence="3">Ribosome maturation factor RimP</fullName>
    </recommendedName>
</protein>
<evidence type="ECO:0000313" key="6">
    <source>
        <dbReference type="EMBL" id="MXQ73860.1"/>
    </source>
</evidence>
<dbReference type="InterPro" id="IPR028989">
    <property type="entry name" value="RimP_N"/>
</dbReference>
<feature type="domain" description="Ribosome maturation factor RimP N-terminal" evidence="4">
    <location>
        <begin position="11"/>
        <end position="83"/>
    </location>
</feature>
<proteinExistence type="inferred from homology"/>
<evidence type="ECO:0000256" key="3">
    <source>
        <dbReference type="HAMAP-Rule" id="MF_01077"/>
    </source>
</evidence>
<evidence type="ECO:0000256" key="1">
    <source>
        <dbReference type="ARBA" id="ARBA00022490"/>
    </source>
</evidence>
<dbReference type="PANTHER" id="PTHR33867">
    <property type="entry name" value="RIBOSOME MATURATION FACTOR RIMP"/>
    <property type="match status" value="1"/>
</dbReference>
<dbReference type="SUPFAM" id="SSF75420">
    <property type="entry name" value="YhbC-like, N-terminal domain"/>
    <property type="match status" value="1"/>
</dbReference>
<dbReference type="CDD" id="cd01734">
    <property type="entry name" value="YlxS_C"/>
    <property type="match status" value="1"/>
</dbReference>
<dbReference type="GO" id="GO:0005829">
    <property type="term" value="C:cytosol"/>
    <property type="evidence" value="ECO:0007669"/>
    <property type="project" value="TreeGrafter"/>
</dbReference>
<dbReference type="GO" id="GO:0000028">
    <property type="term" value="P:ribosomal small subunit assembly"/>
    <property type="evidence" value="ECO:0007669"/>
    <property type="project" value="TreeGrafter"/>
</dbReference>
<evidence type="ECO:0000313" key="7">
    <source>
        <dbReference type="Proteomes" id="UP000434036"/>
    </source>
</evidence>
<dbReference type="InterPro" id="IPR003728">
    <property type="entry name" value="Ribosome_maturation_RimP"/>
</dbReference>
<evidence type="ECO:0000259" key="5">
    <source>
        <dbReference type="Pfam" id="PF17384"/>
    </source>
</evidence>
<comment type="similarity">
    <text evidence="3">Belongs to the RimP family.</text>
</comment>
<comment type="caution">
    <text evidence="6">The sequence shown here is derived from an EMBL/GenBank/DDBJ whole genome shotgun (WGS) entry which is preliminary data.</text>
</comment>
<gene>
    <name evidence="3" type="primary">rimP</name>
    <name evidence="6" type="ORF">GSF08_07895</name>
</gene>
<dbReference type="PANTHER" id="PTHR33867:SF1">
    <property type="entry name" value="RIBOSOME MATURATION FACTOR RIMP"/>
    <property type="match status" value="1"/>
</dbReference>